<accession>A0ABY5BA91</accession>
<dbReference type="PANTHER" id="PTHR10381:SF70">
    <property type="entry name" value="ATP-DEPENDENT CLP PROTEASE PROTEOLYTIC SUBUNIT"/>
    <property type="match status" value="1"/>
</dbReference>
<feature type="compositionally biased region" description="Pro residues" evidence="4">
    <location>
        <begin position="219"/>
        <end position="234"/>
    </location>
</feature>
<feature type="region of interest" description="Disordered" evidence="4">
    <location>
        <begin position="204"/>
        <end position="239"/>
    </location>
</feature>
<dbReference type="Proteomes" id="UP001056386">
    <property type="component" value="Chromosome 2"/>
</dbReference>
<dbReference type="EMBL" id="CP099583">
    <property type="protein sequence ID" value="USS42762.1"/>
    <property type="molecule type" value="Genomic_DNA"/>
</dbReference>
<proteinExistence type="predicted"/>
<organism evidence="5 6">
    <name type="scientific">Burkholderia glumae</name>
    <name type="common">Pseudomonas glumae</name>
    <dbReference type="NCBI Taxonomy" id="337"/>
    <lineage>
        <taxon>Bacteria</taxon>
        <taxon>Pseudomonadati</taxon>
        <taxon>Pseudomonadota</taxon>
        <taxon>Betaproteobacteria</taxon>
        <taxon>Burkholderiales</taxon>
        <taxon>Burkholderiaceae</taxon>
        <taxon>Burkholderia</taxon>
    </lineage>
</organism>
<dbReference type="SUPFAM" id="SSF52096">
    <property type="entry name" value="ClpP/crotonase"/>
    <property type="match status" value="1"/>
</dbReference>
<dbReference type="CDD" id="cd07016">
    <property type="entry name" value="S14_ClpP_1"/>
    <property type="match status" value="1"/>
</dbReference>
<dbReference type="GO" id="GO:0008233">
    <property type="term" value="F:peptidase activity"/>
    <property type="evidence" value="ECO:0007669"/>
    <property type="project" value="UniProtKB-KW"/>
</dbReference>
<dbReference type="NCBIfam" id="NF045542">
    <property type="entry name" value="Clp_rel_HeadMat"/>
    <property type="match status" value="1"/>
</dbReference>
<evidence type="ECO:0000256" key="3">
    <source>
        <dbReference type="ARBA" id="ARBA00022825"/>
    </source>
</evidence>
<reference evidence="5" key="1">
    <citation type="submission" date="2022-06" db="EMBL/GenBank/DDBJ databases">
        <title>Draft genome sequence of Burkholderia glumae strain GR20004 isolated from rice panicle showing bacterial panicle blight.</title>
        <authorList>
            <person name="Choi S.Y."/>
            <person name="Lee Y.H."/>
        </authorList>
    </citation>
    <scope>NUCLEOTIDE SEQUENCE</scope>
    <source>
        <strain evidence="5">GR20004</strain>
    </source>
</reference>
<keyword evidence="3" id="KW-0720">Serine protease</keyword>
<evidence type="ECO:0000313" key="5">
    <source>
        <dbReference type="EMBL" id="USS42762.1"/>
    </source>
</evidence>
<sequence length="253" mass="27069">MRNQILQLLNDNRSAPRRFGIQNDANGDATIYLYDVIAADDWYGGISAASFVQQLMSISAPTIHLRINSPGGDVFEARAMAQAIREHPSNIIAHVDGYAASAATFPAIACSKVLMAEGAMFMIHRGSALAWGTGDDLRATAELLDKVDASLVDSYVAKTGQSNDDIIAWMDAETWFTAEEAVEAGFADELAGGTPENSARWNLSAYKNPPAPAARKPSQPEPPQPSPAPVPPAPENTADFAAMRRRLALNACL</sequence>
<name>A0ABY5BA91_BURGL</name>
<evidence type="ECO:0000256" key="4">
    <source>
        <dbReference type="SAM" id="MobiDB-lite"/>
    </source>
</evidence>
<keyword evidence="1 5" id="KW-0645">Protease</keyword>
<dbReference type="Pfam" id="PF00574">
    <property type="entry name" value="CLP_protease"/>
    <property type="match status" value="1"/>
</dbReference>
<protein>
    <submittedName>
        <fullName evidence="5">Clp protease ClpP</fullName>
    </submittedName>
</protein>
<dbReference type="InterPro" id="IPR029045">
    <property type="entry name" value="ClpP/crotonase-like_dom_sf"/>
</dbReference>
<dbReference type="InterPro" id="IPR023562">
    <property type="entry name" value="ClpP/TepA"/>
</dbReference>
<dbReference type="Gene3D" id="3.90.226.10">
    <property type="entry name" value="2-enoyl-CoA Hydratase, Chain A, domain 1"/>
    <property type="match status" value="1"/>
</dbReference>
<dbReference type="GO" id="GO:0006508">
    <property type="term" value="P:proteolysis"/>
    <property type="evidence" value="ECO:0007669"/>
    <property type="project" value="UniProtKB-KW"/>
</dbReference>
<gene>
    <name evidence="5" type="ORF">NFI99_11315</name>
</gene>
<evidence type="ECO:0000256" key="2">
    <source>
        <dbReference type="ARBA" id="ARBA00022801"/>
    </source>
</evidence>
<dbReference type="PANTHER" id="PTHR10381">
    <property type="entry name" value="ATP-DEPENDENT CLP PROTEASE PROTEOLYTIC SUBUNIT"/>
    <property type="match status" value="1"/>
</dbReference>
<keyword evidence="2" id="KW-0378">Hydrolase</keyword>
<evidence type="ECO:0000256" key="1">
    <source>
        <dbReference type="ARBA" id="ARBA00022670"/>
    </source>
</evidence>
<keyword evidence="6" id="KW-1185">Reference proteome</keyword>
<dbReference type="RefSeq" id="WP_017922372.1">
    <property type="nucleotide sequence ID" value="NZ_CP021157.1"/>
</dbReference>
<evidence type="ECO:0000313" key="6">
    <source>
        <dbReference type="Proteomes" id="UP001056386"/>
    </source>
</evidence>